<dbReference type="RefSeq" id="WP_023431598.1">
    <property type="nucleotide sequence ID" value="NZ_AWXZ01000017.1"/>
</dbReference>
<proteinExistence type="predicted"/>
<dbReference type="Proteomes" id="UP000017819">
    <property type="component" value="Unassembled WGS sequence"/>
</dbReference>
<dbReference type="OrthoDB" id="7906671at2"/>
<gene>
    <name evidence="2" type="ORF">N177_1453</name>
</gene>
<feature type="transmembrane region" description="Helical" evidence="1">
    <location>
        <begin position="21"/>
        <end position="49"/>
    </location>
</feature>
<feature type="transmembrane region" description="Helical" evidence="1">
    <location>
        <begin position="139"/>
        <end position="157"/>
    </location>
</feature>
<feature type="transmembrane region" description="Helical" evidence="1">
    <location>
        <begin position="102"/>
        <end position="119"/>
    </location>
</feature>
<dbReference type="eggNOG" id="ENOG502ZXE6">
    <property type="taxonomic scope" value="Bacteria"/>
</dbReference>
<accession>V4TJN7</accession>
<dbReference type="STRING" id="631454.N177_1453"/>
<comment type="caution">
    <text evidence="2">The sequence shown here is derived from an EMBL/GenBank/DDBJ whole genome shotgun (WGS) entry which is preliminary data.</text>
</comment>
<reference evidence="2 3" key="1">
    <citation type="journal article" date="2014" name="Genome Announc.">
        <title>Draft Genome Sequence of Lutibaculum baratangense Strain AMV1T, Isolated from a Mud Volcano in Andamans, India.</title>
        <authorList>
            <person name="Singh A."/>
            <person name="Sreenivas A."/>
            <person name="Sathyanarayana Reddy G."/>
            <person name="Pinnaka A.K."/>
            <person name="Shivaji S."/>
        </authorList>
    </citation>
    <scope>NUCLEOTIDE SEQUENCE [LARGE SCALE GENOMIC DNA]</scope>
    <source>
        <strain evidence="2 3">AMV1</strain>
    </source>
</reference>
<sequence>MTDGARDRRSDASGTPRRAPILPRLVAVLVGYGAACLMAAFVLLIGASAPDRLWAPGIHISGNLVSSGLFVVGILSVFVAALAAAPAAVGIILGELLVVRNFFYYTIGGGLLAGLGYYAAAARGMMPLTGIEQRTSETILMTAAGLVAGFSYWAVAGRRAGVDRYLRD</sequence>
<keyword evidence="3" id="KW-1185">Reference proteome</keyword>
<evidence type="ECO:0000256" key="1">
    <source>
        <dbReference type="SAM" id="Phobius"/>
    </source>
</evidence>
<keyword evidence="1" id="KW-0472">Membrane</keyword>
<evidence type="ECO:0000313" key="3">
    <source>
        <dbReference type="Proteomes" id="UP000017819"/>
    </source>
</evidence>
<protein>
    <submittedName>
        <fullName evidence="2">Uncharacterized protein</fullName>
    </submittedName>
</protein>
<keyword evidence="1" id="KW-0812">Transmembrane</keyword>
<keyword evidence="1" id="KW-1133">Transmembrane helix</keyword>
<dbReference type="EMBL" id="AWXZ01000017">
    <property type="protein sequence ID" value="ESR26118.1"/>
    <property type="molecule type" value="Genomic_DNA"/>
</dbReference>
<organism evidence="2 3">
    <name type="scientific">Lutibaculum baratangense AMV1</name>
    <dbReference type="NCBI Taxonomy" id="631454"/>
    <lineage>
        <taxon>Bacteria</taxon>
        <taxon>Pseudomonadati</taxon>
        <taxon>Pseudomonadota</taxon>
        <taxon>Alphaproteobacteria</taxon>
        <taxon>Hyphomicrobiales</taxon>
        <taxon>Tepidamorphaceae</taxon>
        <taxon>Lutibaculum</taxon>
    </lineage>
</organism>
<name>V4TJN7_9HYPH</name>
<evidence type="ECO:0000313" key="2">
    <source>
        <dbReference type="EMBL" id="ESR26118.1"/>
    </source>
</evidence>
<dbReference type="AlphaFoldDB" id="V4TJN7"/>
<feature type="transmembrane region" description="Helical" evidence="1">
    <location>
        <begin position="69"/>
        <end position="93"/>
    </location>
</feature>